<evidence type="ECO:0000313" key="1">
    <source>
        <dbReference type="EMBL" id="SHN73175.1"/>
    </source>
</evidence>
<protein>
    <submittedName>
        <fullName evidence="1">Uncharacterized protein</fullName>
    </submittedName>
</protein>
<dbReference type="RefSeq" id="WP_072772814.1">
    <property type="nucleotide sequence ID" value="NZ_FRDN01000007.1"/>
</dbReference>
<dbReference type="STRING" id="1121395.SAMN02745215_02418"/>
<dbReference type="Proteomes" id="UP000184010">
    <property type="component" value="Unassembled WGS sequence"/>
</dbReference>
<dbReference type="AlphaFoldDB" id="A0A1M7TR36"/>
<dbReference type="EMBL" id="FRDN01000007">
    <property type="protein sequence ID" value="SHN73175.1"/>
    <property type="molecule type" value="Genomic_DNA"/>
</dbReference>
<accession>A0A1M7TR36</accession>
<proteinExistence type="predicted"/>
<sequence>MAELSDIIHAALDVLKDEPGLAEIEDWQEVNCFIPLKSPGISVGAEKETFTAYDRRFDNTEVSLKIYVWVNDSDPARGESEVRRFARLVRYALVKDPYLDGLIDSGFVSEIKYSASDQGQEMLTYLAEMDYQVSCLTQRTEREPAWEVGEVQVEIHH</sequence>
<keyword evidence="2" id="KW-1185">Reference proteome</keyword>
<reference evidence="2" key="1">
    <citation type="submission" date="2016-12" db="EMBL/GenBank/DDBJ databases">
        <authorList>
            <person name="Varghese N."/>
            <person name="Submissions S."/>
        </authorList>
    </citation>
    <scope>NUCLEOTIDE SEQUENCE [LARGE SCALE GENOMIC DNA]</scope>
    <source>
        <strain evidence="2">DSM 11544</strain>
    </source>
</reference>
<name>A0A1M7TR36_9FIRM</name>
<organism evidence="1 2">
    <name type="scientific">Desulfitobacterium chlororespirans DSM 11544</name>
    <dbReference type="NCBI Taxonomy" id="1121395"/>
    <lineage>
        <taxon>Bacteria</taxon>
        <taxon>Bacillati</taxon>
        <taxon>Bacillota</taxon>
        <taxon>Clostridia</taxon>
        <taxon>Eubacteriales</taxon>
        <taxon>Desulfitobacteriaceae</taxon>
        <taxon>Desulfitobacterium</taxon>
    </lineage>
</organism>
<evidence type="ECO:0000313" key="2">
    <source>
        <dbReference type="Proteomes" id="UP000184010"/>
    </source>
</evidence>
<gene>
    <name evidence="1" type="ORF">SAMN02745215_02418</name>
</gene>